<keyword evidence="2 8" id="KW-0597">Phosphoprotein</keyword>
<keyword evidence="13" id="KW-1185">Reference proteome</keyword>
<protein>
    <recommendedName>
        <fullName evidence="1">Stage 0 sporulation protein A homolog</fullName>
    </recommendedName>
</protein>
<evidence type="ECO:0000313" key="12">
    <source>
        <dbReference type="EMBL" id="OLR55515.1"/>
    </source>
</evidence>
<evidence type="ECO:0000256" key="6">
    <source>
        <dbReference type="ARBA" id="ARBA00023163"/>
    </source>
</evidence>
<sequence length="234" mass="26898">MNILICDDDREISRAIEIYLRNEGYHVIQARDGLEALDAVKKNDIHLILMDVMMPHMDGIQATMQIRQEKNIPIIMLSAKAEDYDKINGLNVGADDYVTKPFNPMELVARVKSQLRRYTDLGSLHKEESGDVWRSGGLTLDDAKKSVEVDGRPVSLTPTEYRILLFLVKNAGRVFSIEQIYEKVWDEPAYNPENTVAVHIRHIREKIEIDPGNPQYLKVVWGTGYKVEKYQREV</sequence>
<dbReference type="STRING" id="1261640.BHK98_05200"/>
<evidence type="ECO:0000259" key="10">
    <source>
        <dbReference type="PROSITE" id="PS50110"/>
    </source>
</evidence>
<dbReference type="SUPFAM" id="SSF52172">
    <property type="entry name" value="CheY-like"/>
    <property type="match status" value="1"/>
</dbReference>
<dbReference type="InterPro" id="IPR001789">
    <property type="entry name" value="Sig_transdc_resp-reg_receiver"/>
</dbReference>
<dbReference type="Pfam" id="PF00072">
    <property type="entry name" value="Response_reg"/>
    <property type="match status" value="1"/>
</dbReference>
<evidence type="ECO:0000313" key="13">
    <source>
        <dbReference type="Proteomes" id="UP000187404"/>
    </source>
</evidence>
<dbReference type="GO" id="GO:0006355">
    <property type="term" value="P:regulation of DNA-templated transcription"/>
    <property type="evidence" value="ECO:0007669"/>
    <property type="project" value="InterPro"/>
</dbReference>
<dbReference type="PANTHER" id="PTHR48111">
    <property type="entry name" value="REGULATOR OF RPOS"/>
    <property type="match status" value="1"/>
</dbReference>
<keyword evidence="4" id="KW-0805">Transcription regulation</keyword>
<feature type="domain" description="Response regulatory" evidence="10">
    <location>
        <begin position="2"/>
        <end position="115"/>
    </location>
</feature>
<evidence type="ECO:0000256" key="8">
    <source>
        <dbReference type="PROSITE-ProRule" id="PRU00169"/>
    </source>
</evidence>
<feature type="DNA-binding region" description="OmpR/PhoB-type" evidence="9">
    <location>
        <begin position="130"/>
        <end position="229"/>
    </location>
</feature>
<dbReference type="SUPFAM" id="SSF46894">
    <property type="entry name" value="C-terminal effector domain of the bipartite response regulators"/>
    <property type="match status" value="1"/>
</dbReference>
<dbReference type="InterPro" id="IPR036388">
    <property type="entry name" value="WH-like_DNA-bd_sf"/>
</dbReference>
<evidence type="ECO:0000256" key="9">
    <source>
        <dbReference type="PROSITE-ProRule" id="PRU01091"/>
    </source>
</evidence>
<accession>A0A1Q9JH62</accession>
<keyword evidence="3" id="KW-0902">Two-component regulatory system</keyword>
<dbReference type="InterPro" id="IPR001867">
    <property type="entry name" value="OmpR/PhoB-type_DNA-bd"/>
</dbReference>
<name>A0A1Q9JH62_9FIRM</name>
<keyword evidence="6" id="KW-0804">Transcription</keyword>
<dbReference type="Gene3D" id="3.40.50.2300">
    <property type="match status" value="1"/>
</dbReference>
<evidence type="ECO:0000256" key="5">
    <source>
        <dbReference type="ARBA" id="ARBA00023125"/>
    </source>
</evidence>
<dbReference type="GO" id="GO:0000156">
    <property type="term" value="F:phosphorelay response regulator activity"/>
    <property type="evidence" value="ECO:0007669"/>
    <property type="project" value="TreeGrafter"/>
</dbReference>
<dbReference type="GO" id="GO:0005829">
    <property type="term" value="C:cytosol"/>
    <property type="evidence" value="ECO:0007669"/>
    <property type="project" value="TreeGrafter"/>
</dbReference>
<keyword evidence="5 9" id="KW-0238">DNA-binding</keyword>
<proteinExistence type="predicted"/>
<dbReference type="Proteomes" id="UP000187404">
    <property type="component" value="Unassembled WGS sequence"/>
</dbReference>
<dbReference type="SMART" id="SM00448">
    <property type="entry name" value="REC"/>
    <property type="match status" value="1"/>
</dbReference>
<dbReference type="Gene3D" id="1.10.10.10">
    <property type="entry name" value="Winged helix-like DNA-binding domain superfamily/Winged helix DNA-binding domain"/>
    <property type="match status" value="1"/>
</dbReference>
<organism evidence="12 13">
    <name type="scientific">Hornefia porci</name>
    <dbReference type="NCBI Taxonomy" id="2652292"/>
    <lineage>
        <taxon>Bacteria</taxon>
        <taxon>Bacillati</taxon>
        <taxon>Bacillota</taxon>
        <taxon>Clostridia</taxon>
        <taxon>Peptostreptococcales</taxon>
        <taxon>Anaerovoracaceae</taxon>
        <taxon>Hornefia</taxon>
    </lineage>
</organism>
<dbReference type="PANTHER" id="PTHR48111:SF2">
    <property type="entry name" value="RESPONSE REGULATOR SAER"/>
    <property type="match status" value="1"/>
</dbReference>
<gene>
    <name evidence="12" type="ORF">BHK98_05200</name>
</gene>
<evidence type="ECO:0000256" key="3">
    <source>
        <dbReference type="ARBA" id="ARBA00023012"/>
    </source>
</evidence>
<dbReference type="AlphaFoldDB" id="A0A1Q9JH62"/>
<dbReference type="GO" id="GO:0032993">
    <property type="term" value="C:protein-DNA complex"/>
    <property type="evidence" value="ECO:0007669"/>
    <property type="project" value="TreeGrafter"/>
</dbReference>
<dbReference type="InterPro" id="IPR016032">
    <property type="entry name" value="Sig_transdc_resp-reg_C-effctor"/>
</dbReference>
<comment type="caution">
    <text evidence="12">The sequence shown here is derived from an EMBL/GenBank/DDBJ whole genome shotgun (WGS) entry which is preliminary data.</text>
</comment>
<dbReference type="CDD" id="cd00383">
    <property type="entry name" value="trans_reg_C"/>
    <property type="match status" value="1"/>
</dbReference>
<dbReference type="InterPro" id="IPR011006">
    <property type="entry name" value="CheY-like_superfamily"/>
</dbReference>
<dbReference type="InterPro" id="IPR039420">
    <property type="entry name" value="WalR-like"/>
</dbReference>
<evidence type="ECO:0000256" key="4">
    <source>
        <dbReference type="ARBA" id="ARBA00023015"/>
    </source>
</evidence>
<dbReference type="PROSITE" id="PS50110">
    <property type="entry name" value="RESPONSE_REGULATORY"/>
    <property type="match status" value="1"/>
</dbReference>
<reference evidence="12 13" key="1">
    <citation type="journal article" date="2016" name="Appl. Environ. Microbiol.">
        <title>Function and Phylogeny of Bacterial Butyryl Coenzyme A:Acetate Transferases and Their Diversity in the Proximal Colon of Swine.</title>
        <authorList>
            <person name="Trachsel J."/>
            <person name="Bayles D.O."/>
            <person name="Looft T."/>
            <person name="Levine U.Y."/>
            <person name="Allen H.K."/>
        </authorList>
    </citation>
    <scope>NUCLEOTIDE SEQUENCE [LARGE SCALE GENOMIC DNA]</scope>
    <source>
        <strain evidence="12 13">68-3-10</strain>
    </source>
</reference>
<evidence type="ECO:0000256" key="1">
    <source>
        <dbReference type="ARBA" id="ARBA00018672"/>
    </source>
</evidence>
<dbReference type="SMART" id="SM00862">
    <property type="entry name" value="Trans_reg_C"/>
    <property type="match status" value="1"/>
</dbReference>
<evidence type="ECO:0000256" key="2">
    <source>
        <dbReference type="ARBA" id="ARBA00022553"/>
    </source>
</evidence>
<dbReference type="EMBL" id="MJIE01000001">
    <property type="protein sequence ID" value="OLR55515.1"/>
    <property type="molecule type" value="Genomic_DNA"/>
</dbReference>
<dbReference type="FunFam" id="3.40.50.2300:FF:000001">
    <property type="entry name" value="DNA-binding response regulator PhoB"/>
    <property type="match status" value="1"/>
</dbReference>
<dbReference type="OrthoDB" id="9790442at2"/>
<dbReference type="FunFam" id="1.10.10.10:FF:000018">
    <property type="entry name" value="DNA-binding response regulator ResD"/>
    <property type="match status" value="1"/>
</dbReference>
<evidence type="ECO:0000256" key="7">
    <source>
        <dbReference type="ARBA" id="ARBA00024867"/>
    </source>
</evidence>
<dbReference type="GO" id="GO:0000976">
    <property type="term" value="F:transcription cis-regulatory region binding"/>
    <property type="evidence" value="ECO:0007669"/>
    <property type="project" value="TreeGrafter"/>
</dbReference>
<dbReference type="RefSeq" id="WP_075712509.1">
    <property type="nucleotide sequence ID" value="NZ_MJIE01000001.1"/>
</dbReference>
<dbReference type="CDD" id="cd17574">
    <property type="entry name" value="REC_OmpR"/>
    <property type="match status" value="1"/>
</dbReference>
<evidence type="ECO:0000259" key="11">
    <source>
        <dbReference type="PROSITE" id="PS51755"/>
    </source>
</evidence>
<comment type="function">
    <text evidence="7">May play the central regulatory role in sporulation. It may be an element of the effector pathway responsible for the activation of sporulation genes in response to nutritional stress. Spo0A may act in concert with spo0H (a sigma factor) to control the expression of some genes that are critical to the sporulation process.</text>
</comment>
<dbReference type="Pfam" id="PF00486">
    <property type="entry name" value="Trans_reg_C"/>
    <property type="match status" value="1"/>
</dbReference>
<feature type="domain" description="OmpR/PhoB-type" evidence="11">
    <location>
        <begin position="130"/>
        <end position="229"/>
    </location>
</feature>
<dbReference type="PROSITE" id="PS51755">
    <property type="entry name" value="OMPR_PHOB"/>
    <property type="match status" value="1"/>
</dbReference>
<feature type="modified residue" description="4-aspartylphosphate" evidence="8">
    <location>
        <position position="51"/>
    </location>
</feature>
<dbReference type="Gene3D" id="6.10.250.690">
    <property type="match status" value="1"/>
</dbReference>